<dbReference type="EMBL" id="CM056741">
    <property type="protein sequence ID" value="KAJ8681620.1"/>
    <property type="molecule type" value="Genomic_DNA"/>
</dbReference>
<reference evidence="1" key="1">
    <citation type="submission" date="2023-04" db="EMBL/GenBank/DDBJ databases">
        <title>A chromosome-level genome assembly of the parasitoid wasp Eretmocerus hayati.</title>
        <authorList>
            <person name="Zhong Y."/>
            <person name="Liu S."/>
            <person name="Liu Y."/>
        </authorList>
    </citation>
    <scope>NUCLEOTIDE SEQUENCE</scope>
    <source>
        <strain evidence="1">ZJU_SS_LIU_2023</strain>
    </source>
</reference>
<name>A0ACC2PDV4_9HYME</name>
<organism evidence="1 2">
    <name type="scientific">Eretmocerus hayati</name>
    <dbReference type="NCBI Taxonomy" id="131215"/>
    <lineage>
        <taxon>Eukaryota</taxon>
        <taxon>Metazoa</taxon>
        <taxon>Ecdysozoa</taxon>
        <taxon>Arthropoda</taxon>
        <taxon>Hexapoda</taxon>
        <taxon>Insecta</taxon>
        <taxon>Pterygota</taxon>
        <taxon>Neoptera</taxon>
        <taxon>Endopterygota</taxon>
        <taxon>Hymenoptera</taxon>
        <taxon>Apocrita</taxon>
        <taxon>Proctotrupomorpha</taxon>
        <taxon>Chalcidoidea</taxon>
        <taxon>Aphelinidae</taxon>
        <taxon>Aphelininae</taxon>
        <taxon>Eretmocerus</taxon>
    </lineage>
</organism>
<sequence>MCVGKASWRCKSARSLAGGCIMRCPCGSLETYLQWSIREAYKTHAVPRVCTSTQTAPGRRARSQICQPTVCVLLVDRVPDLIFVDAHLFAALFTWTSERELHAESLWPWLVIFVNLYHIDNVDVSCALEASQQLGMLDLRHATSDSCLK</sequence>
<keyword evidence="2" id="KW-1185">Reference proteome</keyword>
<protein>
    <submittedName>
        <fullName evidence="1">Uncharacterized protein</fullName>
    </submittedName>
</protein>
<evidence type="ECO:0000313" key="2">
    <source>
        <dbReference type="Proteomes" id="UP001239111"/>
    </source>
</evidence>
<proteinExistence type="predicted"/>
<accession>A0ACC2PDV4</accession>
<evidence type="ECO:0000313" key="1">
    <source>
        <dbReference type="EMBL" id="KAJ8681620.1"/>
    </source>
</evidence>
<dbReference type="Proteomes" id="UP001239111">
    <property type="component" value="Chromosome 1"/>
</dbReference>
<comment type="caution">
    <text evidence="1">The sequence shown here is derived from an EMBL/GenBank/DDBJ whole genome shotgun (WGS) entry which is preliminary data.</text>
</comment>
<gene>
    <name evidence="1" type="ORF">QAD02_017412</name>
</gene>